<accession>A0AAD2GCV7</accession>
<feature type="compositionally biased region" description="Basic and acidic residues" evidence="1">
    <location>
        <begin position="244"/>
        <end position="264"/>
    </location>
</feature>
<name>A0AAD2GCV7_9STRA</name>
<gene>
    <name evidence="2" type="ORF">CYCCA115_LOCUS24194</name>
</gene>
<sequence length="564" mass="63288">MRKEPSAASKRPGLPPTQQESGSQVAGPALKKQSVEVPQEEYDSLLLAEKEKKESEEKRKEEQLLFEKEKKELEKRLKESEEKRKESEEKNKALEALETGEYYMSYNDLWNINLVEYKQDHLDALTRAGPPSIERNGLKYYERTLRLATDETGDYVVAERDGRSGVSSRGSYTKAKIWPFDVLASTLSDDKKRSRHRVKGSQVAHLVPAGKVFASLHTYVAPMVFGLQNASFETVQKLIHGSRKKNEETDGDKATTKKEQKPDSNESASETNAQQLGKNRKVNLVGTKHFTTNMIRLKGQESNFDTKPHLLIVPILSSKNAVAWQGEGYEALFIIGTPKPLNKMGFNTVPFDGNRSEGLDHEGPRPTVVLDDRTVDESRTESIGAVADEVGLKEEGTTASEEEIEIARKLLETAVLALAHCVIRDAEKYNDWDIQERDALSKLKDSRVFPPDPKQVWVPSVIERSSAEDRLRVRKIAFGSYDAPVGESDVGHPAPDPMLLIAKAANNWAAAHRQRLLAGAEEEEDDDDMSEGFIIEMESHLGHLDGMKRKQIDRDVPGMIIEWS</sequence>
<proteinExistence type="predicted"/>
<comment type="caution">
    <text evidence="2">The sequence shown here is derived from an EMBL/GenBank/DDBJ whole genome shotgun (WGS) entry which is preliminary data.</text>
</comment>
<evidence type="ECO:0000313" key="2">
    <source>
        <dbReference type="EMBL" id="CAJ1970171.1"/>
    </source>
</evidence>
<feature type="region of interest" description="Disordered" evidence="1">
    <location>
        <begin position="241"/>
        <end position="282"/>
    </location>
</feature>
<evidence type="ECO:0000256" key="1">
    <source>
        <dbReference type="SAM" id="MobiDB-lite"/>
    </source>
</evidence>
<dbReference type="AlphaFoldDB" id="A0AAD2GCV7"/>
<feature type="compositionally biased region" description="Polar residues" evidence="1">
    <location>
        <begin position="265"/>
        <end position="277"/>
    </location>
</feature>
<dbReference type="Proteomes" id="UP001295423">
    <property type="component" value="Unassembled WGS sequence"/>
</dbReference>
<feature type="compositionally biased region" description="Basic and acidic residues" evidence="1">
    <location>
        <begin position="48"/>
        <end position="70"/>
    </location>
</feature>
<feature type="region of interest" description="Disordered" evidence="1">
    <location>
        <begin position="1"/>
        <end position="70"/>
    </location>
</feature>
<keyword evidence="3" id="KW-1185">Reference proteome</keyword>
<evidence type="ECO:0000313" key="3">
    <source>
        <dbReference type="Proteomes" id="UP001295423"/>
    </source>
</evidence>
<reference evidence="2" key="1">
    <citation type="submission" date="2023-08" db="EMBL/GenBank/DDBJ databases">
        <authorList>
            <person name="Audoor S."/>
            <person name="Bilcke G."/>
        </authorList>
    </citation>
    <scope>NUCLEOTIDE SEQUENCE</scope>
</reference>
<organism evidence="2 3">
    <name type="scientific">Cylindrotheca closterium</name>
    <dbReference type="NCBI Taxonomy" id="2856"/>
    <lineage>
        <taxon>Eukaryota</taxon>
        <taxon>Sar</taxon>
        <taxon>Stramenopiles</taxon>
        <taxon>Ochrophyta</taxon>
        <taxon>Bacillariophyta</taxon>
        <taxon>Bacillariophyceae</taxon>
        <taxon>Bacillariophycidae</taxon>
        <taxon>Bacillariales</taxon>
        <taxon>Bacillariaceae</taxon>
        <taxon>Cylindrotheca</taxon>
    </lineage>
</organism>
<protein>
    <submittedName>
        <fullName evidence="2">Uncharacterized protein</fullName>
    </submittedName>
</protein>
<dbReference type="EMBL" id="CAKOGP040002469">
    <property type="protein sequence ID" value="CAJ1970171.1"/>
    <property type="molecule type" value="Genomic_DNA"/>
</dbReference>